<name>A0AAV3QYU9_LITER</name>
<accession>A0AAV3QYU9</accession>
<evidence type="ECO:0000313" key="2">
    <source>
        <dbReference type="EMBL" id="GAA0168171.1"/>
    </source>
</evidence>
<reference evidence="2 3" key="1">
    <citation type="submission" date="2024-01" db="EMBL/GenBank/DDBJ databases">
        <title>The complete chloroplast genome sequence of Lithospermum erythrorhizon: insights into the phylogenetic relationship among Boraginaceae species and the maternal lineages of purple gromwells.</title>
        <authorList>
            <person name="Okada T."/>
            <person name="Watanabe K."/>
        </authorList>
    </citation>
    <scope>NUCLEOTIDE SEQUENCE [LARGE SCALE GENOMIC DNA]</scope>
</reference>
<feature type="compositionally biased region" description="Polar residues" evidence="1">
    <location>
        <begin position="38"/>
        <end position="53"/>
    </location>
</feature>
<dbReference type="Proteomes" id="UP001454036">
    <property type="component" value="Unassembled WGS sequence"/>
</dbReference>
<organism evidence="2 3">
    <name type="scientific">Lithospermum erythrorhizon</name>
    <name type="common">Purple gromwell</name>
    <name type="synonym">Lithospermum officinale var. erythrorhizon</name>
    <dbReference type="NCBI Taxonomy" id="34254"/>
    <lineage>
        <taxon>Eukaryota</taxon>
        <taxon>Viridiplantae</taxon>
        <taxon>Streptophyta</taxon>
        <taxon>Embryophyta</taxon>
        <taxon>Tracheophyta</taxon>
        <taxon>Spermatophyta</taxon>
        <taxon>Magnoliopsida</taxon>
        <taxon>eudicotyledons</taxon>
        <taxon>Gunneridae</taxon>
        <taxon>Pentapetalae</taxon>
        <taxon>asterids</taxon>
        <taxon>lamiids</taxon>
        <taxon>Boraginales</taxon>
        <taxon>Boraginaceae</taxon>
        <taxon>Boraginoideae</taxon>
        <taxon>Lithospermeae</taxon>
        <taxon>Lithospermum</taxon>
    </lineage>
</organism>
<dbReference type="AlphaFoldDB" id="A0AAV3QYU9"/>
<feature type="region of interest" description="Disordered" evidence="1">
    <location>
        <begin position="167"/>
        <end position="213"/>
    </location>
</feature>
<dbReference type="SUPFAM" id="SSF52047">
    <property type="entry name" value="RNI-like"/>
    <property type="match status" value="1"/>
</dbReference>
<dbReference type="InterPro" id="IPR006553">
    <property type="entry name" value="Leu-rich_rpt_Cys-con_subtyp"/>
</dbReference>
<evidence type="ECO:0000313" key="3">
    <source>
        <dbReference type="Proteomes" id="UP001454036"/>
    </source>
</evidence>
<sequence length="889" mass="97105">MPVLRSGNVTTPVNLKPMPASLENGCFEPSTPVKTPEILNQKTDNRTSSSMLQDSGKELGSVSEGKSVPTTRSGSRRSLRLAEKTAVGLNSPRENVDHSTRKRKDVSPKDGSQLGNSENNSVGDGESNVLCMSGKRIRVTEKVGGEICHSGDTVQLPAKGAKVSLEGLPGSGVSSGKISEGLESEEKGKGKRRTSIENDGKFLNLRSGKRSSKRIMEERGDLNAHESSIQDEQVVVNTDLSPNVLDQGVGEVNKLGVENRSRGKLVDNNILSNGFHTLDQRLENVDGANNFGVRTRSRLGRLDKGKGKIVDNDTSEVIAVGVETRFRKNCLEKGKGKMIELDYSMSNSDASGSIFEPNPQNTTECNVSDGASPMENVPLQEDNNVPGETRSLRERFRDLAKQNASRFAHFVAEDEDNSVVDDTVGDNSPSEDRHVEDWPGFFSTAMKIIKDRETNKKMQQQNSSTGKTKPLSKWVPKRDQQYDCRKRFVPSLQDICWPVLVNNAEAITSLDFIPDVLKHKLSQLLCDCRRMNCHVLELIVRGSPTEIRVRECSWLTEESFTRIFERCDTSNLTVLQLDLCGSCLADYILYTTFAGSPNSLPALANISLKGAYRLSDTGLSTLVTSAPSLRSINLSQCSLLTSDGINGLADSLGHVLRELYIDECQGIDAKLILPALLKLPHLEVLSVASIETVTDSFVVNFVTAQGHGMKELILKDCMKLTNSSVKAIAENCPRLCSIDLRSLHKLTDAALGYLANGCRTINTLKLGRNSFSDEAVAAYIETCGDSLKELSLNYLTKVADNTAVSLAKCSKILHTLDLSFCRNMSNEDLGLIVDSCSSLRVLKLFGCSQVGDVFLCGHSNLHVQIIGLKMTSVVQHLKDPVLPRGSACY</sequence>
<dbReference type="PANTHER" id="PTHR13318">
    <property type="entry name" value="PARTNER OF PAIRED, ISOFORM B-RELATED"/>
    <property type="match status" value="1"/>
</dbReference>
<gene>
    <name evidence="2" type="ORF">LIER_22945</name>
</gene>
<protein>
    <recommendedName>
        <fullName evidence="4">Rad7</fullName>
    </recommendedName>
</protein>
<dbReference type="PANTHER" id="PTHR13318:SF101">
    <property type="entry name" value="F-BOX_LRR PROTEIN"/>
    <property type="match status" value="1"/>
</dbReference>
<dbReference type="GO" id="GO:0031146">
    <property type="term" value="P:SCF-dependent proteasomal ubiquitin-dependent protein catabolic process"/>
    <property type="evidence" value="ECO:0007669"/>
    <property type="project" value="TreeGrafter"/>
</dbReference>
<evidence type="ECO:0000256" key="1">
    <source>
        <dbReference type="SAM" id="MobiDB-lite"/>
    </source>
</evidence>
<keyword evidence="3" id="KW-1185">Reference proteome</keyword>
<feature type="region of interest" description="Disordered" evidence="1">
    <location>
        <begin position="1"/>
        <end position="128"/>
    </location>
</feature>
<feature type="compositionally biased region" description="Polar residues" evidence="1">
    <location>
        <begin position="113"/>
        <end position="122"/>
    </location>
</feature>
<dbReference type="EMBL" id="BAABME010006369">
    <property type="protein sequence ID" value="GAA0168171.1"/>
    <property type="molecule type" value="Genomic_DNA"/>
</dbReference>
<dbReference type="SMART" id="SM00367">
    <property type="entry name" value="LRR_CC"/>
    <property type="match status" value="6"/>
</dbReference>
<dbReference type="GO" id="GO:0019005">
    <property type="term" value="C:SCF ubiquitin ligase complex"/>
    <property type="evidence" value="ECO:0007669"/>
    <property type="project" value="TreeGrafter"/>
</dbReference>
<proteinExistence type="predicted"/>
<evidence type="ECO:0008006" key="4">
    <source>
        <dbReference type="Google" id="ProtNLM"/>
    </source>
</evidence>
<dbReference type="Gene3D" id="3.80.10.10">
    <property type="entry name" value="Ribonuclease Inhibitor"/>
    <property type="match status" value="2"/>
</dbReference>
<comment type="caution">
    <text evidence="2">The sequence shown here is derived from an EMBL/GenBank/DDBJ whole genome shotgun (WGS) entry which is preliminary data.</text>
</comment>
<feature type="compositionally biased region" description="Basic and acidic residues" evidence="1">
    <location>
        <begin position="184"/>
        <end position="200"/>
    </location>
</feature>
<dbReference type="InterPro" id="IPR032675">
    <property type="entry name" value="LRR_dom_sf"/>
</dbReference>